<dbReference type="UniPathway" id="UPA00886"/>
<dbReference type="Proteomes" id="UP000278143">
    <property type="component" value="Unassembled WGS sequence"/>
</dbReference>
<dbReference type="InterPro" id="IPR019572">
    <property type="entry name" value="UBA_E1_SCCH"/>
</dbReference>
<dbReference type="Gene3D" id="3.50.50.80">
    <property type="entry name" value="Ubiquitin-activating enzyme E1, inactive adenylation domain, subdomain 1"/>
    <property type="match status" value="1"/>
</dbReference>
<evidence type="ECO:0000256" key="11">
    <source>
        <dbReference type="PROSITE-ProRule" id="PRU10132"/>
    </source>
</evidence>
<organism evidence="14 15">
    <name type="scientific">Syncephalis pseudoplumigaleata</name>
    <dbReference type="NCBI Taxonomy" id="1712513"/>
    <lineage>
        <taxon>Eukaryota</taxon>
        <taxon>Fungi</taxon>
        <taxon>Fungi incertae sedis</taxon>
        <taxon>Zoopagomycota</taxon>
        <taxon>Zoopagomycotina</taxon>
        <taxon>Zoopagomycetes</taxon>
        <taxon>Zoopagales</taxon>
        <taxon>Piptocephalidaceae</taxon>
        <taxon>Syncephalis</taxon>
    </lineage>
</organism>
<evidence type="ECO:0000256" key="4">
    <source>
        <dbReference type="ARBA" id="ARBA00022679"/>
    </source>
</evidence>
<gene>
    <name evidence="14" type="ORF">SYNPS1DRAFT_32806</name>
</gene>
<comment type="pathway">
    <text evidence="2">Protein modification; protein sumoylation.</text>
</comment>
<dbReference type="GO" id="GO:0031510">
    <property type="term" value="C:SUMO activating enzyme complex"/>
    <property type="evidence" value="ECO:0007669"/>
    <property type="project" value="TreeGrafter"/>
</dbReference>
<sequence>MRPTPRLDLLYGTALLQRVTSARVLMVGAGGIGCELLKNLVMSGFRRIEVVDLDTIDLSNLNRQFLFQKRHIKLSKANVARESALQFNPAVDIRSHHANIKDQQFDVNWFRGFDLVTNALDNLDARRHVNRMCLAANVPLIESGTAGYLGQATVIQPGRTECFDCQPKPTPTTFPICTIRSTPTAPIHCIVWAKNYLYAQLFDQPDDDEANAVISNDTSADNASEIAALREEAQALGRIRSAVGQSDYAKQVFQKAFHDDIVRLASMEEMWQSRSPPVPLHYDALSDPTRTASTPTTATSSDMAVNEQRIWSIGECFEVFIASTTRLGERLQALQQTEPDAVVPFDKDDSDALDFVTAASNLRAHLFNIELKSRFDVKCKWHACMHVCSGIILIIIG</sequence>
<dbReference type="InterPro" id="IPR042449">
    <property type="entry name" value="Ub-E1_IAD_1"/>
</dbReference>
<evidence type="ECO:0008006" key="16">
    <source>
        <dbReference type="Google" id="ProtNLM"/>
    </source>
</evidence>
<comment type="similarity">
    <text evidence="3">Belongs to the ubiquitin-activating E1 family.</text>
</comment>
<reference evidence="15" key="1">
    <citation type="journal article" date="2018" name="Nat. Microbiol.">
        <title>Leveraging single-cell genomics to expand the fungal tree of life.</title>
        <authorList>
            <person name="Ahrendt S.R."/>
            <person name="Quandt C.A."/>
            <person name="Ciobanu D."/>
            <person name="Clum A."/>
            <person name="Salamov A."/>
            <person name="Andreopoulos B."/>
            <person name="Cheng J.F."/>
            <person name="Woyke T."/>
            <person name="Pelin A."/>
            <person name="Henrissat B."/>
            <person name="Reynolds N.K."/>
            <person name="Benny G.L."/>
            <person name="Smith M.E."/>
            <person name="James T.Y."/>
            <person name="Grigoriev I.V."/>
        </authorList>
    </citation>
    <scope>NUCLEOTIDE SEQUENCE [LARGE SCALE GENOMIC DNA]</scope>
    <source>
        <strain evidence="15">Benny S71-1</strain>
    </source>
</reference>
<keyword evidence="15" id="KW-1185">Reference proteome</keyword>
<evidence type="ECO:0000256" key="10">
    <source>
        <dbReference type="ARBA" id="ARBA00023242"/>
    </source>
</evidence>
<dbReference type="FunFam" id="3.40.50.720:FF:000618">
    <property type="entry name" value="SUMO-activating enzyme subunit 2"/>
    <property type="match status" value="1"/>
</dbReference>
<protein>
    <recommendedName>
        <fullName evidence="16">THIF-type NAD/FAD binding fold domain-containing protein</fullName>
    </recommendedName>
</protein>
<evidence type="ECO:0000256" key="1">
    <source>
        <dbReference type="ARBA" id="ARBA00004123"/>
    </source>
</evidence>
<name>A0A4P9Z2Z0_9FUNG</name>
<keyword evidence="8" id="KW-0862">Zinc</keyword>
<dbReference type="InterPro" id="IPR000594">
    <property type="entry name" value="ThiF_NAD_FAD-bd"/>
</dbReference>
<dbReference type="Pfam" id="PF00899">
    <property type="entry name" value="ThiF"/>
    <property type="match status" value="1"/>
</dbReference>
<dbReference type="PANTHER" id="PTHR10953">
    <property type="entry name" value="UBIQUITIN-ACTIVATING ENZYME E1"/>
    <property type="match status" value="1"/>
</dbReference>
<dbReference type="GO" id="GO:0016925">
    <property type="term" value="P:protein sumoylation"/>
    <property type="evidence" value="ECO:0007669"/>
    <property type="project" value="UniProtKB-UniPathway"/>
</dbReference>
<comment type="subcellular location">
    <subcellularLocation>
        <location evidence="1">Nucleus</location>
    </subcellularLocation>
</comment>
<evidence type="ECO:0000259" key="13">
    <source>
        <dbReference type="Pfam" id="PF10585"/>
    </source>
</evidence>
<feature type="domain" description="THIF-type NAD/FAD binding fold" evidence="12">
    <location>
        <begin position="11"/>
        <end position="257"/>
    </location>
</feature>
<dbReference type="Gene3D" id="1.10.10.520">
    <property type="entry name" value="Ubiquitin activating enzymes (Uba3). Chain: B, domain 2"/>
    <property type="match status" value="1"/>
</dbReference>
<keyword evidence="5" id="KW-0479">Metal-binding</keyword>
<dbReference type="InterPro" id="IPR045886">
    <property type="entry name" value="ThiF/MoeB/HesA"/>
</dbReference>
<evidence type="ECO:0000313" key="14">
    <source>
        <dbReference type="EMBL" id="RKP26161.1"/>
    </source>
</evidence>
<dbReference type="OrthoDB" id="10255449at2759"/>
<evidence type="ECO:0000256" key="5">
    <source>
        <dbReference type="ARBA" id="ARBA00022723"/>
    </source>
</evidence>
<dbReference type="GO" id="GO:0046872">
    <property type="term" value="F:metal ion binding"/>
    <property type="evidence" value="ECO:0007669"/>
    <property type="project" value="UniProtKB-KW"/>
</dbReference>
<evidence type="ECO:0000256" key="7">
    <source>
        <dbReference type="ARBA" id="ARBA00022786"/>
    </source>
</evidence>
<evidence type="ECO:0000259" key="12">
    <source>
        <dbReference type="Pfam" id="PF00899"/>
    </source>
</evidence>
<dbReference type="PANTHER" id="PTHR10953:SF5">
    <property type="entry name" value="SUMO-ACTIVATING ENZYME SUBUNIT 2"/>
    <property type="match status" value="1"/>
</dbReference>
<evidence type="ECO:0000313" key="15">
    <source>
        <dbReference type="Proteomes" id="UP000278143"/>
    </source>
</evidence>
<accession>A0A4P9Z2Z0</accession>
<keyword evidence="6" id="KW-0547">Nucleotide-binding</keyword>
<dbReference type="GO" id="GO:0005737">
    <property type="term" value="C:cytoplasm"/>
    <property type="evidence" value="ECO:0007669"/>
    <property type="project" value="TreeGrafter"/>
</dbReference>
<evidence type="ECO:0000256" key="8">
    <source>
        <dbReference type="ARBA" id="ARBA00022833"/>
    </source>
</evidence>
<dbReference type="EMBL" id="KZ989498">
    <property type="protein sequence ID" value="RKP26161.1"/>
    <property type="molecule type" value="Genomic_DNA"/>
</dbReference>
<keyword evidence="4" id="KW-0808">Transferase</keyword>
<dbReference type="PROSITE" id="PS51257">
    <property type="entry name" value="PROKAR_LIPOPROTEIN"/>
    <property type="match status" value="1"/>
</dbReference>
<feature type="domain" description="Ubiquitin-activating enzyme SCCH" evidence="13">
    <location>
        <begin position="340"/>
        <end position="378"/>
    </location>
</feature>
<dbReference type="GO" id="GO:0016740">
    <property type="term" value="F:transferase activity"/>
    <property type="evidence" value="ECO:0007669"/>
    <property type="project" value="UniProtKB-KW"/>
</dbReference>
<dbReference type="SUPFAM" id="SSF69572">
    <property type="entry name" value="Activating enzymes of the ubiquitin-like proteins"/>
    <property type="match status" value="1"/>
</dbReference>
<keyword evidence="10" id="KW-0539">Nucleus</keyword>
<dbReference type="InterPro" id="IPR023318">
    <property type="entry name" value="Ub_act_enz_dom_a_sf"/>
</dbReference>
<proteinExistence type="inferred from homology"/>
<dbReference type="GO" id="GO:0019948">
    <property type="term" value="F:SUMO activating enzyme activity"/>
    <property type="evidence" value="ECO:0007669"/>
    <property type="project" value="TreeGrafter"/>
</dbReference>
<dbReference type="InterPro" id="IPR033127">
    <property type="entry name" value="UBQ-activ_enz_E1_Cys_AS"/>
</dbReference>
<feature type="active site" description="Glycyl thioester intermediate" evidence="11">
    <location>
        <position position="177"/>
    </location>
</feature>
<dbReference type="AlphaFoldDB" id="A0A4P9Z2Z0"/>
<evidence type="ECO:0000256" key="3">
    <source>
        <dbReference type="ARBA" id="ARBA00005673"/>
    </source>
</evidence>
<keyword evidence="9" id="KW-0067">ATP-binding</keyword>
<dbReference type="FunFam" id="3.50.50.80:FF:000002">
    <property type="entry name" value="SUMO-activating enzyme subunit 2"/>
    <property type="match status" value="1"/>
</dbReference>
<keyword evidence="7" id="KW-0833">Ubl conjugation pathway</keyword>
<dbReference type="InterPro" id="IPR035985">
    <property type="entry name" value="Ubiquitin-activating_enz"/>
</dbReference>
<dbReference type="Pfam" id="PF10585">
    <property type="entry name" value="UBA_E1_SCCH"/>
    <property type="match status" value="1"/>
</dbReference>
<dbReference type="GO" id="GO:0005524">
    <property type="term" value="F:ATP binding"/>
    <property type="evidence" value="ECO:0007669"/>
    <property type="project" value="UniProtKB-KW"/>
</dbReference>
<evidence type="ECO:0000256" key="9">
    <source>
        <dbReference type="ARBA" id="ARBA00022840"/>
    </source>
</evidence>
<evidence type="ECO:0000256" key="6">
    <source>
        <dbReference type="ARBA" id="ARBA00022741"/>
    </source>
</evidence>
<dbReference type="PROSITE" id="PS00865">
    <property type="entry name" value="UBIQUITIN_ACTIVAT_2"/>
    <property type="match status" value="1"/>
</dbReference>
<evidence type="ECO:0000256" key="2">
    <source>
        <dbReference type="ARBA" id="ARBA00004718"/>
    </source>
</evidence>